<keyword evidence="2" id="KW-1185">Reference proteome</keyword>
<comment type="caution">
    <text evidence="1">The sequence shown here is derived from an EMBL/GenBank/DDBJ whole genome shotgun (WGS) entry which is preliminary data.</text>
</comment>
<dbReference type="EMBL" id="CAJVQB010056464">
    <property type="protein sequence ID" value="CAG8837696.1"/>
    <property type="molecule type" value="Genomic_DNA"/>
</dbReference>
<evidence type="ECO:0000313" key="2">
    <source>
        <dbReference type="Proteomes" id="UP000789901"/>
    </source>
</evidence>
<proteinExistence type="predicted"/>
<name>A0ABN7WQ29_GIGMA</name>
<accession>A0ABN7WQ29</accession>
<sequence length="73" mass="8516">MESSLSETETINTNIKQKKRKIGYQKKVTVQNNSSHMVFFFRVKENDPNTAYCKICEINLEETGKTAYGYCRK</sequence>
<gene>
    <name evidence="1" type="ORF">GMARGA_LOCUS33618</name>
</gene>
<feature type="non-terminal residue" evidence="1">
    <location>
        <position position="73"/>
    </location>
</feature>
<reference evidence="1 2" key="1">
    <citation type="submission" date="2021-06" db="EMBL/GenBank/DDBJ databases">
        <authorList>
            <person name="Kallberg Y."/>
            <person name="Tangrot J."/>
            <person name="Rosling A."/>
        </authorList>
    </citation>
    <scope>NUCLEOTIDE SEQUENCE [LARGE SCALE GENOMIC DNA]</scope>
    <source>
        <strain evidence="1 2">120-4 pot B 10/14</strain>
    </source>
</reference>
<organism evidence="1 2">
    <name type="scientific">Gigaspora margarita</name>
    <dbReference type="NCBI Taxonomy" id="4874"/>
    <lineage>
        <taxon>Eukaryota</taxon>
        <taxon>Fungi</taxon>
        <taxon>Fungi incertae sedis</taxon>
        <taxon>Mucoromycota</taxon>
        <taxon>Glomeromycotina</taxon>
        <taxon>Glomeromycetes</taxon>
        <taxon>Diversisporales</taxon>
        <taxon>Gigasporaceae</taxon>
        <taxon>Gigaspora</taxon>
    </lineage>
</organism>
<evidence type="ECO:0000313" key="1">
    <source>
        <dbReference type="EMBL" id="CAG8837696.1"/>
    </source>
</evidence>
<dbReference type="Proteomes" id="UP000789901">
    <property type="component" value="Unassembled WGS sequence"/>
</dbReference>
<protein>
    <submittedName>
        <fullName evidence="1">1514_t:CDS:1</fullName>
    </submittedName>
</protein>